<keyword evidence="1" id="KW-0677">Repeat</keyword>
<dbReference type="EMBL" id="CAXAMM010039851">
    <property type="protein sequence ID" value="CAK9089507.1"/>
    <property type="molecule type" value="Genomic_DNA"/>
</dbReference>
<name>A0ABP0QMT5_9DINO</name>
<reference evidence="3 4" key="1">
    <citation type="submission" date="2024-02" db="EMBL/GenBank/DDBJ databases">
        <authorList>
            <person name="Chen Y."/>
            <person name="Shah S."/>
            <person name="Dougan E. K."/>
            <person name="Thang M."/>
            <person name="Chan C."/>
        </authorList>
    </citation>
    <scope>NUCLEOTIDE SEQUENCE [LARGE SCALE GENOMIC DNA]</scope>
</reference>
<organism evidence="3 4">
    <name type="scientific">Durusdinium trenchii</name>
    <dbReference type="NCBI Taxonomy" id="1381693"/>
    <lineage>
        <taxon>Eukaryota</taxon>
        <taxon>Sar</taxon>
        <taxon>Alveolata</taxon>
        <taxon>Dinophyceae</taxon>
        <taxon>Suessiales</taxon>
        <taxon>Symbiodiniaceae</taxon>
        <taxon>Durusdinium</taxon>
    </lineage>
</organism>
<gene>
    <name evidence="3" type="ORF">SCF082_LOCUS42233</name>
</gene>
<keyword evidence="4" id="KW-1185">Reference proteome</keyword>
<evidence type="ECO:0000313" key="3">
    <source>
        <dbReference type="EMBL" id="CAK9089507.1"/>
    </source>
</evidence>
<protein>
    <submittedName>
        <fullName evidence="3">Chloroplastic (Protein MATURATION OF RBCL 1) (AtMRL1)</fullName>
    </submittedName>
</protein>
<evidence type="ECO:0000313" key="4">
    <source>
        <dbReference type="Proteomes" id="UP001642464"/>
    </source>
</evidence>
<accession>A0ABP0QMT5</accession>
<evidence type="ECO:0000256" key="1">
    <source>
        <dbReference type="ARBA" id="ARBA00022737"/>
    </source>
</evidence>
<sequence>MAPFSSDWMEEGMPVIGFLIELEPNLPTFVCALFGPFLFPSPKDNWQSKHILRASSRSAWEDALRHVDCKEAIVACNKGHAWRQSLKLLPRPFLQLKHRNPVVLINGSLSACEKSSAWLHVLDIVEEMRLEALEPSQMSISSRCRAWAQNWRQALREGQRGNVVTRNVVTSACEKAHQWSKALNVLSSMSPANMQPDVISYNASISALEKSAQWTYALAMLKHLSSGWGRLHPSEVTCNASISACGRAGEWRCALQLLEEMPFWQIQPGVVSFNAAISACAVGSEWERALQLLRALPQTLRLAGNVVTATAAISACATALAWRAALVILRKLSSGMRPSVTLGYEVSRPMAHDLVQ</sequence>
<evidence type="ECO:0000256" key="2">
    <source>
        <dbReference type="PROSITE-ProRule" id="PRU00708"/>
    </source>
</evidence>
<dbReference type="PANTHER" id="PTHR47447:SF17">
    <property type="entry name" value="OS12G0638900 PROTEIN"/>
    <property type="match status" value="1"/>
</dbReference>
<proteinExistence type="predicted"/>
<dbReference type="Proteomes" id="UP001642464">
    <property type="component" value="Unassembled WGS sequence"/>
</dbReference>
<dbReference type="Pfam" id="PF13041">
    <property type="entry name" value="PPR_2"/>
    <property type="match status" value="1"/>
</dbReference>
<dbReference type="PANTHER" id="PTHR47447">
    <property type="entry name" value="OS03G0856100 PROTEIN"/>
    <property type="match status" value="1"/>
</dbReference>
<comment type="caution">
    <text evidence="3">The sequence shown here is derived from an EMBL/GenBank/DDBJ whole genome shotgun (WGS) entry which is preliminary data.</text>
</comment>
<dbReference type="PROSITE" id="PS51375">
    <property type="entry name" value="PPR"/>
    <property type="match status" value="1"/>
</dbReference>
<dbReference type="NCBIfam" id="TIGR00756">
    <property type="entry name" value="PPR"/>
    <property type="match status" value="1"/>
</dbReference>
<feature type="repeat" description="PPR" evidence="2">
    <location>
        <begin position="234"/>
        <end position="268"/>
    </location>
</feature>
<dbReference type="Gene3D" id="1.25.40.10">
    <property type="entry name" value="Tetratricopeptide repeat domain"/>
    <property type="match status" value="2"/>
</dbReference>
<dbReference type="InterPro" id="IPR011990">
    <property type="entry name" value="TPR-like_helical_dom_sf"/>
</dbReference>
<dbReference type="InterPro" id="IPR002885">
    <property type="entry name" value="PPR_rpt"/>
</dbReference>